<feature type="transmembrane region" description="Helical" evidence="6">
    <location>
        <begin position="269"/>
        <end position="294"/>
    </location>
</feature>
<dbReference type="AlphaFoldDB" id="A0A9D2AJH6"/>
<keyword evidence="4 6" id="KW-1133">Transmembrane helix</keyword>
<evidence type="ECO:0000313" key="7">
    <source>
        <dbReference type="EMBL" id="HIX34818.1"/>
    </source>
</evidence>
<feature type="transmembrane region" description="Helical" evidence="6">
    <location>
        <begin position="127"/>
        <end position="149"/>
    </location>
</feature>
<dbReference type="GO" id="GO:0022857">
    <property type="term" value="F:transmembrane transporter activity"/>
    <property type="evidence" value="ECO:0007669"/>
    <property type="project" value="InterPro"/>
</dbReference>
<comment type="caution">
    <text evidence="7">The sequence shown here is derived from an EMBL/GenBank/DDBJ whole genome shotgun (WGS) entry which is preliminary data.</text>
</comment>
<feature type="transmembrane region" description="Helical" evidence="6">
    <location>
        <begin position="315"/>
        <end position="337"/>
    </location>
</feature>
<evidence type="ECO:0000256" key="4">
    <source>
        <dbReference type="ARBA" id="ARBA00022989"/>
    </source>
</evidence>
<keyword evidence="3 6" id="KW-0812">Transmembrane</keyword>
<feature type="transmembrane region" description="Helical" evidence="6">
    <location>
        <begin position="343"/>
        <end position="366"/>
    </location>
</feature>
<feature type="transmembrane region" description="Helical" evidence="6">
    <location>
        <begin position="378"/>
        <end position="397"/>
    </location>
</feature>
<reference evidence="7" key="2">
    <citation type="submission" date="2021-04" db="EMBL/GenBank/DDBJ databases">
        <authorList>
            <person name="Gilroy R."/>
        </authorList>
    </citation>
    <scope>NUCLEOTIDE SEQUENCE</scope>
    <source>
        <strain evidence="7">ChiSxjej3B15-572</strain>
    </source>
</reference>
<evidence type="ECO:0000256" key="3">
    <source>
        <dbReference type="ARBA" id="ARBA00022692"/>
    </source>
</evidence>
<feature type="transmembrane region" description="Helical" evidence="6">
    <location>
        <begin position="36"/>
        <end position="60"/>
    </location>
</feature>
<feature type="transmembrane region" description="Helical" evidence="6">
    <location>
        <begin position="225"/>
        <end position="249"/>
    </location>
</feature>
<keyword evidence="2" id="KW-1003">Cell membrane</keyword>
<proteinExistence type="predicted"/>
<organism evidence="7 8">
    <name type="scientific">Candidatus Limosilactobacillus merdigallinarum</name>
    <dbReference type="NCBI Taxonomy" id="2838652"/>
    <lineage>
        <taxon>Bacteria</taxon>
        <taxon>Bacillati</taxon>
        <taxon>Bacillota</taxon>
        <taxon>Bacilli</taxon>
        <taxon>Lactobacillales</taxon>
        <taxon>Lactobacillaceae</taxon>
        <taxon>Limosilactobacillus</taxon>
    </lineage>
</organism>
<name>A0A9D2AJH6_9LACO</name>
<dbReference type="Proteomes" id="UP000824231">
    <property type="component" value="Unassembled WGS sequence"/>
</dbReference>
<dbReference type="PIRSF" id="PIRSF006060">
    <property type="entry name" value="AA_transporter"/>
    <property type="match status" value="1"/>
</dbReference>
<dbReference type="PANTHER" id="PTHR42770:SF18">
    <property type="entry name" value="ARGININE_AGMATINE ANTIPORTER"/>
    <property type="match status" value="1"/>
</dbReference>
<protein>
    <submittedName>
        <fullName evidence="7">APC family permease</fullName>
    </submittedName>
</protein>
<accession>A0A9D2AJH6</accession>
<feature type="transmembrane region" description="Helical" evidence="6">
    <location>
        <begin position="403"/>
        <end position="421"/>
    </location>
</feature>
<dbReference type="Gene3D" id="1.20.1740.10">
    <property type="entry name" value="Amino acid/polyamine transporter I"/>
    <property type="match status" value="1"/>
</dbReference>
<dbReference type="InterPro" id="IPR002293">
    <property type="entry name" value="AA/rel_permease1"/>
</dbReference>
<gene>
    <name evidence="7" type="ORF">H9856_00105</name>
</gene>
<evidence type="ECO:0000256" key="5">
    <source>
        <dbReference type="ARBA" id="ARBA00023136"/>
    </source>
</evidence>
<evidence type="ECO:0000256" key="1">
    <source>
        <dbReference type="ARBA" id="ARBA00004651"/>
    </source>
</evidence>
<feature type="transmembrane region" description="Helical" evidence="6">
    <location>
        <begin position="12"/>
        <end position="30"/>
    </location>
</feature>
<dbReference type="PANTHER" id="PTHR42770">
    <property type="entry name" value="AMINO ACID TRANSPORTER-RELATED"/>
    <property type="match status" value="1"/>
</dbReference>
<dbReference type="InterPro" id="IPR050367">
    <property type="entry name" value="APC_superfamily"/>
</dbReference>
<feature type="transmembrane region" description="Helical" evidence="6">
    <location>
        <begin position="194"/>
        <end position="213"/>
    </location>
</feature>
<dbReference type="Pfam" id="PF13520">
    <property type="entry name" value="AA_permease_2"/>
    <property type="match status" value="1"/>
</dbReference>
<comment type="subcellular location">
    <subcellularLocation>
        <location evidence="1">Cell membrane</location>
        <topology evidence="1">Multi-pass membrane protein</topology>
    </subcellularLocation>
</comment>
<reference evidence="7" key="1">
    <citation type="journal article" date="2021" name="PeerJ">
        <title>Extensive microbial diversity within the chicken gut microbiome revealed by metagenomics and culture.</title>
        <authorList>
            <person name="Gilroy R."/>
            <person name="Ravi A."/>
            <person name="Getino M."/>
            <person name="Pursley I."/>
            <person name="Horton D.L."/>
            <person name="Alikhan N.F."/>
            <person name="Baker D."/>
            <person name="Gharbi K."/>
            <person name="Hall N."/>
            <person name="Watson M."/>
            <person name="Adriaenssens E.M."/>
            <person name="Foster-Nyarko E."/>
            <person name="Jarju S."/>
            <person name="Secka A."/>
            <person name="Antonio M."/>
            <person name="Oren A."/>
            <person name="Chaudhuri R.R."/>
            <person name="La Ragione R."/>
            <person name="Hildebrand F."/>
            <person name="Pallen M.J."/>
        </authorList>
    </citation>
    <scope>NUCLEOTIDE SEQUENCE</scope>
    <source>
        <strain evidence="7">ChiSxjej3B15-572</strain>
    </source>
</reference>
<evidence type="ECO:0000256" key="2">
    <source>
        <dbReference type="ARBA" id="ARBA00022475"/>
    </source>
</evidence>
<evidence type="ECO:0000313" key="8">
    <source>
        <dbReference type="Proteomes" id="UP000824231"/>
    </source>
</evidence>
<evidence type="ECO:0000256" key="6">
    <source>
        <dbReference type="SAM" id="Phobius"/>
    </source>
</evidence>
<sequence length="431" mass="45959">MNVQKQKLGFGSIVLMGINGIIGTGIFLLPSSGMKLFGPASILSLLLDGALIFCIGLCFAECSSLFKKNGGPYLYARSAFGNFVGYEVGFMTWVVRMIAEATLYVGFATALAGMFPSLNTTFAKNTLVTILGLVLMALNLGGARVTAFLNNVVTVGKLIPVILVGLLGLFFLHPANFTPFFIPSKATMSNFGQTTMTLFYVFTGFEGLVVAAGEMKNPKKNLPRALILAMGAVVLLYLLIMIACIGVLGSGLTNSTVPLQEAMTKMVGSWGGVLVAAGTLMSIGGICISSSFITPRSGQALAEHKMMPAVLAKKNRFGAPYVAIIISTVVGLLLAYSGTFARLAMISAISRFVQYIPTCLAVLVFRHTMKDKERSFKVPFGPVIPVIAIVVSLWLLSNTPHANLLWGFGALIIAIPFYFITGRHADNDFGE</sequence>
<dbReference type="GO" id="GO:0005886">
    <property type="term" value="C:plasma membrane"/>
    <property type="evidence" value="ECO:0007669"/>
    <property type="project" value="UniProtKB-SubCell"/>
</dbReference>
<keyword evidence="5 6" id="KW-0472">Membrane</keyword>
<dbReference type="EMBL" id="DXFH01000001">
    <property type="protein sequence ID" value="HIX34818.1"/>
    <property type="molecule type" value="Genomic_DNA"/>
</dbReference>